<dbReference type="OrthoDB" id="26384at2759"/>
<feature type="compositionally biased region" description="Low complexity" evidence="1">
    <location>
        <begin position="777"/>
        <end position="791"/>
    </location>
</feature>
<reference evidence="3" key="1">
    <citation type="journal article" date="2020" name="bioRxiv">
        <title>Comparative genomics of Chlamydomonas.</title>
        <authorList>
            <person name="Craig R.J."/>
            <person name="Hasan A.R."/>
            <person name="Ness R.W."/>
            <person name="Keightley P.D."/>
        </authorList>
    </citation>
    <scope>NUCLEOTIDE SEQUENCE</scope>
    <source>
        <strain evidence="3">CCAP 11/173</strain>
    </source>
</reference>
<dbReference type="AlphaFoldDB" id="A0A835SPH1"/>
<evidence type="ECO:0000256" key="1">
    <source>
        <dbReference type="SAM" id="MobiDB-lite"/>
    </source>
</evidence>
<feature type="region of interest" description="Disordered" evidence="1">
    <location>
        <begin position="580"/>
        <end position="642"/>
    </location>
</feature>
<feature type="domain" description="Regulator of MON1-CCZ1 complex N-terminal" evidence="2">
    <location>
        <begin position="94"/>
        <end position="178"/>
    </location>
</feature>
<evidence type="ECO:0000259" key="2">
    <source>
        <dbReference type="Pfam" id="PF21029"/>
    </source>
</evidence>
<dbReference type="GO" id="GO:0035658">
    <property type="term" value="C:Mon1-Ccz1 complex"/>
    <property type="evidence" value="ECO:0007669"/>
    <property type="project" value="InterPro"/>
</dbReference>
<dbReference type="PANTHER" id="PTHR12897">
    <property type="entry name" value="COLON CANCER-ASSOCIATED PROTEIN MIC1"/>
    <property type="match status" value="1"/>
</dbReference>
<dbReference type="PANTHER" id="PTHR12897:SF4">
    <property type="entry name" value="REGULATOR OF MON1-CCZ1 COMPLEX"/>
    <property type="match status" value="1"/>
</dbReference>
<evidence type="ECO:0000313" key="4">
    <source>
        <dbReference type="Proteomes" id="UP000613740"/>
    </source>
</evidence>
<dbReference type="EMBL" id="JAEHOD010000089">
    <property type="protein sequence ID" value="KAG2428897.1"/>
    <property type="molecule type" value="Genomic_DNA"/>
</dbReference>
<organism evidence="3 4">
    <name type="scientific">Chlamydomonas schloesseri</name>
    <dbReference type="NCBI Taxonomy" id="2026947"/>
    <lineage>
        <taxon>Eukaryota</taxon>
        <taxon>Viridiplantae</taxon>
        <taxon>Chlorophyta</taxon>
        <taxon>core chlorophytes</taxon>
        <taxon>Chlorophyceae</taxon>
        <taxon>CS clade</taxon>
        <taxon>Chlamydomonadales</taxon>
        <taxon>Chlamydomonadaceae</taxon>
        <taxon>Chlamydomonas</taxon>
    </lineage>
</organism>
<dbReference type="Proteomes" id="UP000613740">
    <property type="component" value="Unassembled WGS sequence"/>
</dbReference>
<protein>
    <recommendedName>
        <fullName evidence="2">Regulator of MON1-CCZ1 complex N-terminal domain-containing protein</fullName>
    </recommendedName>
</protein>
<accession>A0A835SPH1</accession>
<feature type="region of interest" description="Disordered" evidence="1">
    <location>
        <begin position="768"/>
        <end position="791"/>
    </location>
</feature>
<evidence type="ECO:0000313" key="3">
    <source>
        <dbReference type="EMBL" id="KAG2428897.1"/>
    </source>
</evidence>
<comment type="caution">
    <text evidence="3">The sequence shown here is derived from an EMBL/GenBank/DDBJ whole genome shotgun (WGS) entry which is preliminary data.</text>
</comment>
<dbReference type="GO" id="GO:0031902">
    <property type="term" value="C:late endosome membrane"/>
    <property type="evidence" value="ECO:0007669"/>
    <property type="project" value="TreeGrafter"/>
</dbReference>
<gene>
    <name evidence="3" type="ORF">HYH02_014219</name>
</gene>
<keyword evidence="4" id="KW-1185">Reference proteome</keyword>
<feature type="compositionally biased region" description="Pro residues" evidence="1">
    <location>
        <begin position="582"/>
        <end position="593"/>
    </location>
</feature>
<dbReference type="GO" id="GO:0005765">
    <property type="term" value="C:lysosomal membrane"/>
    <property type="evidence" value="ECO:0007669"/>
    <property type="project" value="TreeGrafter"/>
</dbReference>
<sequence length="958" mass="95324">MASALGTGGGIMASGSAAGGGGGGGPLHQVAAVDQGLNLEPETLSFWGYDDGTAVLLVVKGGLVFAYDMAPPPPPPPQAGGQQQAWGPPGGPDQLKWTFPLADGPPVRRLRLSLDGGLLALQRGGRLLELVELATGNVFVQGTDKTRGDLITFFFTELPGAEVVLVTPAGLEMYEFVGARRQGLRLKERIRMPVEWAIYTHETRMVLLGTATGGVSYIKAFQFVTTGLVVLPPFTAGAAASALALMGVPAAAGGGANGGGGGVSVTGLGLGLVGDVGGGGLVGVGSAAVAAVGGLAASPAAAAAVATPPVRVPPENLRLIKVYGRVYCVHINRRSLKLELYRFYTDTVVLQYTYELFSPHVDVAVVDSVIIVVAQQPPAGSGSGSGATAASGSGFSAGLGVAMLYDVAAHSGQPVANPLPVRVLRFYSGPGAPPDMAAAPTAAVDESAAAATGESHRFDFLAPNVVLDRTAQTVYRLALNLPAVVESCSDAAVLAGFLQRRRGGLPPALALAPPPPPGSDAAAAQAAAAAAAQPKALLLGVVRNALQERMPMTTVRAVFDDLCAGYAAALDRELLAAALAPPQAPPPPPPAPPAAAGAAAGGSAAGAAQPPGAAGAATAGTAAPLPPLPPLPPPPPGSVPMPAYVTPEELAGQLFRWLHDEEVVDAPYLQAALSEYMAAAVGAGIPLPAYLQELSVEVLMQQAQLLQPHLQAGQVLQLLYSQAQYVAPEVVDKVVAALTATTAAAAASTAATADGAAAGDGAELEPAGGAAAGGAASGSNGSSSSSSSAAGTGTSAVARLARQLELDELGRTALAARYESPVAPHIPYYHSPVAAAAARSGPAAAFGAAATPGGGGGDAAAYVAALLAGGDVLRAARVMKRYRVSKPTVREFVTAVGARGDAAALAAVYRVFQDELLSAFPKYELAARMLLPPGAAAAAGIPDRPAAASAGAAAAARA</sequence>
<dbReference type="InterPro" id="IPR040371">
    <property type="entry name" value="RMC1"/>
</dbReference>
<dbReference type="InterPro" id="IPR049040">
    <property type="entry name" value="RMC1_N"/>
</dbReference>
<proteinExistence type="predicted"/>
<feature type="compositionally biased region" description="Low complexity" evidence="1">
    <location>
        <begin position="605"/>
        <end position="623"/>
    </location>
</feature>
<dbReference type="GO" id="GO:0010506">
    <property type="term" value="P:regulation of autophagy"/>
    <property type="evidence" value="ECO:0007669"/>
    <property type="project" value="InterPro"/>
</dbReference>
<name>A0A835SPH1_9CHLO</name>
<feature type="region of interest" description="Disordered" evidence="1">
    <location>
        <begin position="70"/>
        <end position="94"/>
    </location>
</feature>
<feature type="compositionally biased region" description="Pro residues" evidence="1">
    <location>
        <begin position="624"/>
        <end position="639"/>
    </location>
</feature>
<dbReference type="Pfam" id="PF21029">
    <property type="entry name" value="RMC1_N"/>
    <property type="match status" value="1"/>
</dbReference>